<feature type="domain" description="CCHC-type" evidence="3">
    <location>
        <begin position="415"/>
        <end position="428"/>
    </location>
</feature>
<name>A0A2S4W4R0_9BASI</name>
<evidence type="ECO:0000313" key="5">
    <source>
        <dbReference type="Proteomes" id="UP000238274"/>
    </source>
</evidence>
<evidence type="ECO:0000256" key="1">
    <source>
        <dbReference type="PROSITE-ProRule" id="PRU00047"/>
    </source>
</evidence>
<feature type="region of interest" description="Disordered" evidence="2">
    <location>
        <begin position="1"/>
        <end position="81"/>
    </location>
</feature>
<dbReference type="OrthoDB" id="2506685at2759"/>
<comment type="caution">
    <text evidence="4">The sequence shown here is derived from an EMBL/GenBank/DDBJ whole genome shotgun (WGS) entry which is preliminary data.</text>
</comment>
<dbReference type="AlphaFoldDB" id="A0A2S4W4R0"/>
<dbReference type="PROSITE" id="PS50158">
    <property type="entry name" value="ZF_CCHC"/>
    <property type="match status" value="1"/>
</dbReference>
<dbReference type="PANTHER" id="PTHR33246:SF51">
    <property type="entry name" value="MYB_SANT-LIKE DOMAIN-CONTAINING PROTEIN"/>
    <property type="match status" value="1"/>
</dbReference>
<accession>A0A2S4W4R0</accession>
<proteinExistence type="predicted"/>
<keyword evidence="5" id="KW-1185">Reference proteome</keyword>
<keyword evidence="1" id="KW-0863">Zinc-finger</keyword>
<reference evidence="5" key="3">
    <citation type="journal article" date="2018" name="Mol. Plant Microbe Interact.">
        <title>Genome sequence resources for the wheat stripe rust pathogen (Puccinia striiformis f. sp. tritici) and the barley stripe rust pathogen (Puccinia striiformis f. sp. hordei).</title>
        <authorList>
            <person name="Xia C."/>
            <person name="Wang M."/>
            <person name="Yin C."/>
            <person name="Cornejo O.E."/>
            <person name="Hulbert S.H."/>
            <person name="Chen X."/>
        </authorList>
    </citation>
    <scope>NUCLEOTIDE SEQUENCE [LARGE SCALE GENOMIC DNA]</scope>
    <source>
        <strain evidence="5">93TX-2</strain>
    </source>
</reference>
<evidence type="ECO:0000256" key="2">
    <source>
        <dbReference type="SAM" id="MobiDB-lite"/>
    </source>
</evidence>
<evidence type="ECO:0000313" key="4">
    <source>
        <dbReference type="EMBL" id="POW16743.1"/>
    </source>
</evidence>
<keyword evidence="1" id="KW-0479">Metal-binding</keyword>
<gene>
    <name evidence="4" type="ORF">PSHT_06672</name>
</gene>
<dbReference type="InterPro" id="IPR001878">
    <property type="entry name" value="Znf_CCHC"/>
</dbReference>
<dbReference type="VEuPathDB" id="FungiDB:PSHT_06672"/>
<dbReference type="Proteomes" id="UP000238274">
    <property type="component" value="Unassembled WGS sequence"/>
</dbReference>
<feature type="region of interest" description="Disordered" evidence="2">
    <location>
        <begin position="97"/>
        <end position="122"/>
    </location>
</feature>
<dbReference type="EMBL" id="PKSM01000078">
    <property type="protein sequence ID" value="POW16743.1"/>
    <property type="molecule type" value="Genomic_DNA"/>
</dbReference>
<sequence>MSFSIPGDLEGNTGNQGNNRMSLNTPLLPQSTPHAPPPRNQSVPSYGRTVIETGNPYGLSSGPGTLPDKGKGKASGVPTGSASDLAEKLFKTITPTKNRMEVDPTTPIQPENPENPHDTGQYPLVRDRRRKVVKIENDTLKYEGKQFKTFLARYERTAEACGASEWDMVMQIEQFVVGDDLKLELESLDGYNERDWDLLVESMTEVWGDFYTRIKYTIQDLRDLSEGFSQKGGVKDIHKYKNFVSKFMMITKYLKTNEHITSQQDVVYIFLAAFSKETQKSIKRELIKGNKITYEKDGFCKPPGFKDLLDFAEMEMKADSEDTFGYGRAFAESNRVMQQALDIKKGSEQGKILREKMINKNPSGSLAGKVDDIAKGLLTLNQKLENLPTNTNKEFSRESSGPQSRTLFESKAPICYYCSREGHTTTRCFALEQDEKLGLVRRIGREYYLPNGEKIPYDPSRPIRTVVAGASADPKMKQLSTQLASFGPATFPNNIPVSETKTILQKDKDVKNVVSSVGMVHWKDREAPTTGAENFITQLPLSSNGVQNRGGGFSGRKEPEILDKPIGSLEILTKQKDNTQMDIQSSPEDQPVFHSPLSFLRSTSHCNTYHSILYQPFLCAEYPAPLRTLSCLPI</sequence>
<evidence type="ECO:0000259" key="3">
    <source>
        <dbReference type="PROSITE" id="PS50158"/>
    </source>
</evidence>
<dbReference type="VEuPathDB" id="FungiDB:PSTT_13793"/>
<dbReference type="VEuPathDB" id="FungiDB:PSTT_13792"/>
<feature type="compositionally biased region" description="Polar residues" evidence="2">
    <location>
        <begin position="12"/>
        <end position="33"/>
    </location>
</feature>
<dbReference type="GO" id="GO:0003676">
    <property type="term" value="F:nucleic acid binding"/>
    <property type="evidence" value="ECO:0007669"/>
    <property type="project" value="InterPro"/>
</dbReference>
<dbReference type="GO" id="GO:0008270">
    <property type="term" value="F:zinc ion binding"/>
    <property type="evidence" value="ECO:0007669"/>
    <property type="project" value="UniProtKB-KW"/>
</dbReference>
<dbReference type="PANTHER" id="PTHR33246">
    <property type="entry name" value="CCHC-TYPE DOMAIN-CONTAINING PROTEIN"/>
    <property type="match status" value="1"/>
</dbReference>
<protein>
    <recommendedName>
        <fullName evidence="3">CCHC-type domain-containing protein</fullName>
    </recommendedName>
</protein>
<organism evidence="4 5">
    <name type="scientific">Puccinia striiformis</name>
    <dbReference type="NCBI Taxonomy" id="27350"/>
    <lineage>
        <taxon>Eukaryota</taxon>
        <taxon>Fungi</taxon>
        <taxon>Dikarya</taxon>
        <taxon>Basidiomycota</taxon>
        <taxon>Pucciniomycotina</taxon>
        <taxon>Pucciniomycetes</taxon>
        <taxon>Pucciniales</taxon>
        <taxon>Pucciniaceae</taxon>
        <taxon>Puccinia</taxon>
    </lineage>
</organism>
<reference evidence="5" key="2">
    <citation type="journal article" date="2018" name="BMC Genomics">
        <title>Genomic insights into host adaptation between the wheat stripe rust pathogen (Puccinia striiformis f. sp. tritici) and the barley stripe rust pathogen (Puccinia striiformis f. sp. hordei).</title>
        <authorList>
            <person name="Xia C."/>
            <person name="Wang M."/>
            <person name="Yin C."/>
            <person name="Cornejo O.E."/>
            <person name="Hulbert S.H."/>
            <person name="Chen X."/>
        </authorList>
    </citation>
    <scope>NUCLEOTIDE SEQUENCE [LARGE SCALE GENOMIC DNA]</scope>
    <source>
        <strain evidence="5">93TX-2</strain>
    </source>
</reference>
<reference evidence="4 5" key="1">
    <citation type="submission" date="2017-12" db="EMBL/GenBank/DDBJ databases">
        <title>Gene loss provides genomic basis for host adaptation in cereal stripe rust fungi.</title>
        <authorList>
            <person name="Xia C."/>
        </authorList>
    </citation>
    <scope>NUCLEOTIDE SEQUENCE [LARGE SCALE GENOMIC DNA]</scope>
    <source>
        <strain evidence="4 5">93TX-2</strain>
    </source>
</reference>
<keyword evidence="1" id="KW-0862">Zinc</keyword>